<proteinExistence type="predicted"/>
<dbReference type="OrthoDB" id="10561235at2759"/>
<evidence type="ECO:0000313" key="1">
    <source>
        <dbReference type="EMBL" id="CAH1393663.1"/>
    </source>
</evidence>
<accession>A0A9P0EBI7</accession>
<dbReference type="SUPFAM" id="SSF48371">
    <property type="entry name" value="ARM repeat"/>
    <property type="match status" value="1"/>
</dbReference>
<dbReference type="EMBL" id="OV725078">
    <property type="protein sequence ID" value="CAH1393663.1"/>
    <property type="molecule type" value="Genomic_DNA"/>
</dbReference>
<dbReference type="Proteomes" id="UP001152798">
    <property type="component" value="Chromosome 2"/>
</dbReference>
<dbReference type="AlphaFoldDB" id="A0A9P0EBI7"/>
<sequence>MLFDELISRPSDRELRKIVMKWWNIYENNKKISLNDLAMILLHSAGIKHKTFDMTILRDGFFKRNIFSKDHDLSNAPISLQQFSKILNKFLDILLQKNFWTIIQDLSFIFDLVSVIEFMKESPHDSVRAVSYLSGMKILRQSYYFSEYLITANIPNKTTIIQKIEELKSKLHNNFRHSMRDKSAYLRMIPLKELLFWSGDNPDIMIEEYIRKYILRALRDSFIVNRKIALNIFCKIFENPSVFNREKQQNLFSKLIPELTISLRSNEELDFLILKIMNQASKFLDVVVTPEEELNISMCLYSENESVLDEAKIYFYNNYFKGKVGVNIISETFKFYRKCPVKNTTQFVKNLVSYYADHTTWQDWEFCLKSCCDNDINDYLNIFYHYVTFINRPSLNDLDSSTKNKMRDQFSVSFSKCWLQLMETDKIAMNSYAQVFMLKLATSFNILKLSKKINTTIIDWSLKNFLQGNNHEVLKECLLCIHFLNSFNTNILIEKMLISHVLTGFIELLKNENEETEIINLSHYKVHLLVNTYEDSYENLWESLVSLLEKESDLKKVQLIISVLHHLVMNKMKKYIDFLNIEEKSSQCFILKVQITSYSAIVIKAASNFISNAYQHINENGNLAKMMVCIYLFNIFYFYK</sequence>
<organism evidence="1 2">
    <name type="scientific">Nezara viridula</name>
    <name type="common">Southern green stink bug</name>
    <name type="synonym">Cimex viridulus</name>
    <dbReference type="NCBI Taxonomy" id="85310"/>
    <lineage>
        <taxon>Eukaryota</taxon>
        <taxon>Metazoa</taxon>
        <taxon>Ecdysozoa</taxon>
        <taxon>Arthropoda</taxon>
        <taxon>Hexapoda</taxon>
        <taxon>Insecta</taxon>
        <taxon>Pterygota</taxon>
        <taxon>Neoptera</taxon>
        <taxon>Paraneoptera</taxon>
        <taxon>Hemiptera</taxon>
        <taxon>Heteroptera</taxon>
        <taxon>Panheteroptera</taxon>
        <taxon>Pentatomomorpha</taxon>
        <taxon>Pentatomoidea</taxon>
        <taxon>Pentatomidae</taxon>
        <taxon>Pentatominae</taxon>
        <taxon>Nezara</taxon>
    </lineage>
</organism>
<dbReference type="InterPro" id="IPR016024">
    <property type="entry name" value="ARM-type_fold"/>
</dbReference>
<protein>
    <submittedName>
        <fullName evidence="1">Uncharacterized protein</fullName>
    </submittedName>
</protein>
<reference evidence="1" key="1">
    <citation type="submission" date="2022-01" db="EMBL/GenBank/DDBJ databases">
        <authorList>
            <person name="King R."/>
        </authorList>
    </citation>
    <scope>NUCLEOTIDE SEQUENCE</scope>
</reference>
<evidence type="ECO:0000313" key="2">
    <source>
        <dbReference type="Proteomes" id="UP001152798"/>
    </source>
</evidence>
<gene>
    <name evidence="1" type="ORF">NEZAVI_LOCUS4291</name>
</gene>
<name>A0A9P0EBI7_NEZVI</name>
<keyword evidence="2" id="KW-1185">Reference proteome</keyword>